<accession>A0ABU6A2L4</accession>
<dbReference type="InterPro" id="IPR011044">
    <property type="entry name" value="Quino_amine_DH_bsu"/>
</dbReference>
<evidence type="ECO:0000313" key="2">
    <source>
        <dbReference type="Proteomes" id="UP001327027"/>
    </source>
</evidence>
<gene>
    <name evidence="1" type="ORF">U6A24_23050</name>
</gene>
<dbReference type="Pfam" id="PF05096">
    <property type="entry name" value="Glu_cyclase_2"/>
    <property type="match status" value="1"/>
</dbReference>
<comment type="caution">
    <text evidence="1">The sequence shown here is derived from an EMBL/GenBank/DDBJ whole genome shotgun (WGS) entry which is preliminary data.</text>
</comment>
<dbReference type="InterPro" id="IPR007788">
    <property type="entry name" value="QCT"/>
</dbReference>
<protein>
    <submittedName>
        <fullName evidence="1">Glutaminyl-peptide cyclotransferase</fullName>
    </submittedName>
</protein>
<organism evidence="1 2">
    <name type="scientific">Aquimarina gracilis</name>
    <dbReference type="NCBI Taxonomy" id="874422"/>
    <lineage>
        <taxon>Bacteria</taxon>
        <taxon>Pseudomonadati</taxon>
        <taxon>Bacteroidota</taxon>
        <taxon>Flavobacteriia</taxon>
        <taxon>Flavobacteriales</taxon>
        <taxon>Flavobacteriaceae</taxon>
        <taxon>Aquimarina</taxon>
    </lineage>
</organism>
<dbReference type="Proteomes" id="UP001327027">
    <property type="component" value="Unassembled WGS sequence"/>
</dbReference>
<dbReference type="PANTHER" id="PTHR31270">
    <property type="entry name" value="GLUTAMINYL-PEPTIDE CYCLOTRANSFERASE"/>
    <property type="match status" value="1"/>
</dbReference>
<dbReference type="RefSeq" id="WP_324182395.1">
    <property type="nucleotide sequence ID" value="NZ_BAABAW010000005.1"/>
</dbReference>
<dbReference type="PANTHER" id="PTHR31270:SF1">
    <property type="entry name" value="GLUTAMINYL-PEPTIDE CYCLOTRANSFERASE"/>
    <property type="match status" value="1"/>
</dbReference>
<name>A0ABU6A2L4_9FLAO</name>
<keyword evidence="2" id="KW-1185">Reference proteome</keyword>
<dbReference type="SUPFAM" id="SSF50969">
    <property type="entry name" value="YVTN repeat-like/Quinoprotein amine dehydrogenase"/>
    <property type="match status" value="1"/>
</dbReference>
<proteinExistence type="predicted"/>
<reference evidence="1 2" key="1">
    <citation type="journal article" date="2013" name="Int. J. Syst. Evol. Microbiol.">
        <title>Aquimarina gracilis sp. nov., isolated from the gut microflora of a mussel, Mytilus coruscus, and emended description of Aquimarina spongiae.</title>
        <authorList>
            <person name="Park S.C."/>
            <person name="Choe H.N."/>
            <person name="Baik K.S."/>
            <person name="Seong C.N."/>
        </authorList>
    </citation>
    <scope>NUCLEOTIDE SEQUENCE [LARGE SCALE GENOMIC DNA]</scope>
    <source>
        <strain evidence="1 2">PSC32</strain>
    </source>
</reference>
<dbReference type="PROSITE" id="PS51257">
    <property type="entry name" value="PROKAR_LIPOPROTEIN"/>
    <property type="match status" value="1"/>
</dbReference>
<evidence type="ECO:0000313" key="1">
    <source>
        <dbReference type="EMBL" id="MEB3348373.1"/>
    </source>
</evidence>
<dbReference type="EMBL" id="JAYKLX010000014">
    <property type="protein sequence ID" value="MEB3348373.1"/>
    <property type="molecule type" value="Genomic_DNA"/>
</dbReference>
<sequence>MNIRNSFVIIILSTLLFSCGSNQSKKKKYFSIVTENNQTIFKLGETIKASIKNNQNLKIDSVAYILNNKRIRANDKFVYNEKIDNEKLGTHILTAQVFYDGNIDTITKKIVFLNNVAPKLYKYKIVAEYPHDRNAFTQGLEFYGDTLYESTGHKGKSTLRKINYKTGEILIKKDIPKQFFAEGITILDNKIFQLTWQSKEGFIYDLSTLEKIGGFAYNNSKEGWGLCNDGKHIYKSDGTKKIWTLDATTLAEKDYIEVTTNKGVKSKFNELEWVEGKIYANTWQKDGIAIINPKNGALEAVIDLSGLRNKVSRHDDLDVLNGIAYKADTKQLFVTGKNWNKLFEIEIVK</sequence>